<keyword evidence="3" id="KW-0223">Dioxygenase</keyword>
<protein>
    <submittedName>
        <fullName evidence="3">Oxoglutarate/iron-dependent dioxygenase</fullName>
    </submittedName>
</protein>
<feature type="domain" description="Fe2OG dioxygenase" evidence="1">
    <location>
        <begin position="121"/>
        <end position="236"/>
    </location>
</feature>
<dbReference type="GO" id="GO:0051213">
    <property type="term" value="F:dioxygenase activity"/>
    <property type="evidence" value="ECO:0007669"/>
    <property type="project" value="UniProtKB-KW"/>
</dbReference>
<dbReference type="PROSITE" id="PS51471">
    <property type="entry name" value="FE2OG_OXY"/>
    <property type="match status" value="1"/>
</dbReference>
<name>A0A6J5NVD8_9CAUD</name>
<proteinExistence type="predicted"/>
<organism evidence="3">
    <name type="scientific">uncultured Caudovirales phage</name>
    <dbReference type="NCBI Taxonomy" id="2100421"/>
    <lineage>
        <taxon>Viruses</taxon>
        <taxon>Duplodnaviria</taxon>
        <taxon>Heunggongvirae</taxon>
        <taxon>Uroviricota</taxon>
        <taxon>Caudoviricetes</taxon>
        <taxon>Peduoviridae</taxon>
        <taxon>Maltschvirus</taxon>
        <taxon>Maltschvirus maltsch</taxon>
    </lineage>
</organism>
<dbReference type="EMBL" id="LR796418">
    <property type="protein sequence ID" value="CAB4143303.1"/>
    <property type="molecule type" value="Genomic_DNA"/>
</dbReference>
<dbReference type="EMBL" id="LR796737">
    <property type="protein sequence ID" value="CAB4162762.1"/>
    <property type="molecule type" value="Genomic_DNA"/>
</dbReference>
<keyword evidence="3" id="KW-0560">Oxidoreductase</keyword>
<reference evidence="3" key="1">
    <citation type="submission" date="2020-04" db="EMBL/GenBank/DDBJ databases">
        <authorList>
            <person name="Chiriac C."/>
            <person name="Salcher M."/>
            <person name="Ghai R."/>
            <person name="Kavagutti S V."/>
        </authorList>
    </citation>
    <scope>NUCLEOTIDE SEQUENCE</scope>
</reference>
<evidence type="ECO:0000313" key="3">
    <source>
        <dbReference type="EMBL" id="CAB4162762.1"/>
    </source>
</evidence>
<gene>
    <name evidence="2" type="ORF">UFOVP436_110</name>
    <name evidence="3" type="ORF">UFOVP784_110</name>
</gene>
<sequence>MLNTNLNMKDIGSGLCVVENAIKIDQDFLFEYINFLKEVEEETFTYIEEDGKRYAINRTGFKFDPDKVSQAPSRFIDPLLKMSERNPTERQEKFIQDLEDLMYRILVEYCKFYPDAATVCWWRGMGHIATYGKGQGIGPHCDDQIPFQYGKPIGNEYPKHSKVSVNIYLNDCVDSDQELNAYNFTGGEITHKHAKHTYKPKAGSALIYPTNFIGTHEVAPVTNGLRIAYLGSFLYGTPEQAREGDWRIWMPNLKKDAGLEY</sequence>
<dbReference type="Gene3D" id="2.60.120.620">
    <property type="entry name" value="q2cbj1_9rhob like domain"/>
    <property type="match status" value="1"/>
</dbReference>
<accession>A0A6J5NVD8</accession>
<evidence type="ECO:0000259" key="1">
    <source>
        <dbReference type="PROSITE" id="PS51471"/>
    </source>
</evidence>
<dbReference type="InterPro" id="IPR005123">
    <property type="entry name" value="Oxoglu/Fe-dep_dioxygenase_dom"/>
</dbReference>
<evidence type="ECO:0000313" key="2">
    <source>
        <dbReference type="EMBL" id="CAB4143303.1"/>
    </source>
</evidence>
<dbReference type="Pfam" id="PF13640">
    <property type="entry name" value="2OG-FeII_Oxy_3"/>
    <property type="match status" value="1"/>
</dbReference>
<dbReference type="InterPro" id="IPR044862">
    <property type="entry name" value="Pro_4_hyd_alph_FE2OG_OXY"/>
</dbReference>